<dbReference type="InterPro" id="IPR002060">
    <property type="entry name" value="Squ/phyt_synthse"/>
</dbReference>
<keyword evidence="3" id="KW-1185">Reference proteome</keyword>
<proteinExistence type="predicted"/>
<protein>
    <recommendedName>
        <fullName evidence="4">Phytoene/squalene synthetase</fullName>
    </recommendedName>
</protein>
<dbReference type="InterPro" id="IPR008949">
    <property type="entry name" value="Isoprenoid_synthase_dom_sf"/>
</dbReference>
<evidence type="ECO:0000313" key="2">
    <source>
        <dbReference type="EMBL" id="GGN37881.1"/>
    </source>
</evidence>
<evidence type="ECO:0008006" key="4">
    <source>
        <dbReference type="Google" id="ProtNLM"/>
    </source>
</evidence>
<reference evidence="3" key="1">
    <citation type="journal article" date="2019" name="Int. J. Syst. Evol. Microbiol.">
        <title>The Global Catalogue of Microorganisms (GCM) 10K type strain sequencing project: providing services to taxonomists for standard genome sequencing and annotation.</title>
        <authorList>
            <consortium name="The Broad Institute Genomics Platform"/>
            <consortium name="The Broad Institute Genome Sequencing Center for Infectious Disease"/>
            <person name="Wu L."/>
            <person name="Ma J."/>
        </authorList>
    </citation>
    <scope>NUCLEOTIDE SEQUENCE [LARGE SCALE GENOMIC DNA]</scope>
    <source>
        <strain evidence="3">CGMCC 4.7323</strain>
    </source>
</reference>
<feature type="region of interest" description="Disordered" evidence="1">
    <location>
        <begin position="1"/>
        <end position="28"/>
    </location>
</feature>
<comment type="caution">
    <text evidence="2">The sequence shown here is derived from an EMBL/GenBank/DDBJ whole genome shotgun (WGS) entry which is preliminary data.</text>
</comment>
<dbReference type="EMBL" id="BMND01000004">
    <property type="protein sequence ID" value="GGN37881.1"/>
    <property type="molecule type" value="Genomic_DNA"/>
</dbReference>
<name>A0ABQ2J382_9ACTN</name>
<accession>A0ABQ2J382</accession>
<gene>
    <name evidence="2" type="ORF">GCM10012285_13160</name>
</gene>
<dbReference type="Gene3D" id="1.10.600.10">
    <property type="entry name" value="Farnesyl Diphosphate Synthase"/>
    <property type="match status" value="1"/>
</dbReference>
<sequence length="330" mass="36010">MRSARTVLGTGTGKGTSGRTANGTGMGEGTSMWTTRLDAAGIHDPQLRDDFTRQRSLVARYKPAAYLAVLLLLPRPLAPHVIAATAFMHHTDNLLDHGPLPERAAAYTAWEKEVHQALATGVSDHPVIRPLLHTGARHPRLLGHVREFLDTAATDLEFTGFATESDYQRYLDHYSLPAFLLVACLLAPGDEPAGYRAACRTYIDGSQRLDFVNDLAEDLADDRLTIPQEALLSHGVTPADLRQAPDTPEVRALLRDLLHRARTTLAASHPVTDLVPPANRPFVRALIALEEATTTAATAKGPRLLTSSARPALPTLLKILLREHRNARRV</sequence>
<dbReference type="Pfam" id="PF00494">
    <property type="entry name" value="SQS_PSY"/>
    <property type="match status" value="1"/>
</dbReference>
<organism evidence="2 3">
    <name type="scientific">Streptomyces kronopolitis</name>
    <dbReference type="NCBI Taxonomy" id="1612435"/>
    <lineage>
        <taxon>Bacteria</taxon>
        <taxon>Bacillati</taxon>
        <taxon>Actinomycetota</taxon>
        <taxon>Actinomycetes</taxon>
        <taxon>Kitasatosporales</taxon>
        <taxon>Streptomycetaceae</taxon>
        <taxon>Streptomyces</taxon>
    </lineage>
</organism>
<evidence type="ECO:0000256" key="1">
    <source>
        <dbReference type="SAM" id="MobiDB-lite"/>
    </source>
</evidence>
<evidence type="ECO:0000313" key="3">
    <source>
        <dbReference type="Proteomes" id="UP000600080"/>
    </source>
</evidence>
<dbReference type="SUPFAM" id="SSF48576">
    <property type="entry name" value="Terpenoid synthases"/>
    <property type="match status" value="1"/>
</dbReference>
<dbReference type="PANTHER" id="PTHR31480">
    <property type="entry name" value="BIFUNCTIONAL LYCOPENE CYCLASE/PHYTOENE SYNTHASE"/>
    <property type="match status" value="1"/>
</dbReference>
<dbReference type="Proteomes" id="UP000600080">
    <property type="component" value="Unassembled WGS sequence"/>
</dbReference>